<sequence length="161" mass="18375">MIKVTYTLWETLIAIYTVNSACYIGPTISRTKSTSRQGPVEARPFPTRAEPPGRQLPSTWFHPLSNFGTLNLRYLLARQLEMLSEKVSLLILRSKIMKQQKFSDDSRRIPFIIFRIGLFTVFVQINLSGEAQTSVELLWTFLSGQNRLGNYGEKILTGFAK</sequence>
<dbReference type="AlphaFoldDB" id="A0A915L7K2"/>
<reference evidence="3" key="1">
    <citation type="submission" date="2022-11" db="UniProtKB">
        <authorList>
            <consortium name="WormBaseParasite"/>
        </authorList>
    </citation>
    <scope>IDENTIFICATION</scope>
</reference>
<proteinExistence type="predicted"/>
<name>A0A915L7K2_ROMCU</name>
<feature type="region of interest" description="Disordered" evidence="1">
    <location>
        <begin position="32"/>
        <end position="52"/>
    </location>
</feature>
<evidence type="ECO:0000313" key="3">
    <source>
        <dbReference type="WBParaSite" id="nRc.2.0.1.t47014-RA"/>
    </source>
</evidence>
<evidence type="ECO:0000313" key="2">
    <source>
        <dbReference type="Proteomes" id="UP000887565"/>
    </source>
</evidence>
<keyword evidence="2" id="KW-1185">Reference proteome</keyword>
<dbReference type="Proteomes" id="UP000887565">
    <property type="component" value="Unplaced"/>
</dbReference>
<protein>
    <submittedName>
        <fullName evidence="3">Uncharacterized protein</fullName>
    </submittedName>
</protein>
<accession>A0A915L7K2</accession>
<dbReference type="WBParaSite" id="nRc.2.0.1.t47014-RA">
    <property type="protein sequence ID" value="nRc.2.0.1.t47014-RA"/>
    <property type="gene ID" value="nRc.2.0.1.g47014"/>
</dbReference>
<evidence type="ECO:0000256" key="1">
    <source>
        <dbReference type="SAM" id="MobiDB-lite"/>
    </source>
</evidence>
<organism evidence="2 3">
    <name type="scientific">Romanomermis culicivorax</name>
    <name type="common">Nematode worm</name>
    <dbReference type="NCBI Taxonomy" id="13658"/>
    <lineage>
        <taxon>Eukaryota</taxon>
        <taxon>Metazoa</taxon>
        <taxon>Ecdysozoa</taxon>
        <taxon>Nematoda</taxon>
        <taxon>Enoplea</taxon>
        <taxon>Dorylaimia</taxon>
        <taxon>Mermithida</taxon>
        <taxon>Mermithoidea</taxon>
        <taxon>Mermithidae</taxon>
        <taxon>Romanomermis</taxon>
    </lineage>
</organism>